<comment type="subcellular location">
    <subcellularLocation>
        <location evidence="1">Cell membrane</location>
        <topology evidence="1">Single-pass membrane protein</topology>
    </subcellularLocation>
    <subcellularLocation>
        <location evidence="7">Cell membrane</location>
        <topology evidence="7">Single-pass type II membrane protein</topology>
    </subcellularLocation>
</comment>
<dbReference type="Pfam" id="PF02472">
    <property type="entry name" value="ExbD"/>
    <property type="match status" value="1"/>
</dbReference>
<dbReference type="Gene3D" id="3.30.420.270">
    <property type="match status" value="1"/>
</dbReference>
<reference evidence="9 10" key="1">
    <citation type="submission" date="2019-02" db="EMBL/GenBank/DDBJ databases">
        <title>Deep-cultivation of Planctomycetes and their phenomic and genomic characterization uncovers novel biology.</title>
        <authorList>
            <person name="Wiegand S."/>
            <person name="Jogler M."/>
            <person name="Boedeker C."/>
            <person name="Pinto D."/>
            <person name="Vollmers J."/>
            <person name="Rivas-Marin E."/>
            <person name="Kohn T."/>
            <person name="Peeters S.H."/>
            <person name="Heuer A."/>
            <person name="Rast P."/>
            <person name="Oberbeckmann S."/>
            <person name="Bunk B."/>
            <person name="Jeske O."/>
            <person name="Meyerdierks A."/>
            <person name="Storesund J.E."/>
            <person name="Kallscheuer N."/>
            <person name="Luecker S."/>
            <person name="Lage O.M."/>
            <person name="Pohl T."/>
            <person name="Merkel B.J."/>
            <person name="Hornburger P."/>
            <person name="Mueller R.-W."/>
            <person name="Bruemmer F."/>
            <person name="Labrenz M."/>
            <person name="Spormann A.M."/>
            <person name="Op den Camp H."/>
            <person name="Overmann J."/>
            <person name="Amann R."/>
            <person name="Jetten M.S.M."/>
            <person name="Mascher T."/>
            <person name="Medema M.H."/>
            <person name="Devos D.P."/>
            <person name="Kaster A.-K."/>
            <person name="Ovreas L."/>
            <person name="Rohde M."/>
            <person name="Galperin M.Y."/>
            <person name="Jogler C."/>
        </authorList>
    </citation>
    <scope>NUCLEOTIDE SEQUENCE [LARGE SCALE GENOMIC DNA]</scope>
    <source>
        <strain evidence="9 10">ETA_A8</strain>
    </source>
</reference>
<dbReference type="EMBL" id="CP036274">
    <property type="protein sequence ID" value="QDU28637.1"/>
    <property type="molecule type" value="Genomic_DNA"/>
</dbReference>
<evidence type="ECO:0000256" key="4">
    <source>
        <dbReference type="ARBA" id="ARBA00022692"/>
    </source>
</evidence>
<evidence type="ECO:0000256" key="3">
    <source>
        <dbReference type="ARBA" id="ARBA00022475"/>
    </source>
</evidence>
<evidence type="ECO:0000256" key="1">
    <source>
        <dbReference type="ARBA" id="ARBA00004162"/>
    </source>
</evidence>
<dbReference type="KEGG" id="aagg:ETAA8_37400"/>
<protein>
    <submittedName>
        <fullName evidence="9">Biopolymer transport protein ExbD/TolR</fullName>
    </submittedName>
</protein>
<dbReference type="PANTHER" id="PTHR30558:SF3">
    <property type="entry name" value="BIOPOLYMER TRANSPORT PROTEIN EXBD-RELATED"/>
    <property type="match status" value="1"/>
</dbReference>
<dbReference type="PANTHER" id="PTHR30558">
    <property type="entry name" value="EXBD MEMBRANE COMPONENT OF PMF-DRIVEN MACROMOLECULE IMPORT SYSTEM"/>
    <property type="match status" value="1"/>
</dbReference>
<evidence type="ECO:0000256" key="6">
    <source>
        <dbReference type="ARBA" id="ARBA00023136"/>
    </source>
</evidence>
<comment type="similarity">
    <text evidence="2 7">Belongs to the ExbD/TolR family.</text>
</comment>
<organism evidence="9 10">
    <name type="scientific">Anatilimnocola aggregata</name>
    <dbReference type="NCBI Taxonomy" id="2528021"/>
    <lineage>
        <taxon>Bacteria</taxon>
        <taxon>Pseudomonadati</taxon>
        <taxon>Planctomycetota</taxon>
        <taxon>Planctomycetia</taxon>
        <taxon>Pirellulales</taxon>
        <taxon>Pirellulaceae</taxon>
        <taxon>Anatilimnocola</taxon>
    </lineage>
</organism>
<keyword evidence="7" id="KW-0813">Transport</keyword>
<dbReference type="GO" id="GO:0015031">
    <property type="term" value="P:protein transport"/>
    <property type="evidence" value="ECO:0007669"/>
    <property type="project" value="UniProtKB-KW"/>
</dbReference>
<evidence type="ECO:0000256" key="7">
    <source>
        <dbReference type="RuleBase" id="RU003879"/>
    </source>
</evidence>
<keyword evidence="5 8" id="KW-1133">Transmembrane helix</keyword>
<proteinExistence type="inferred from homology"/>
<keyword evidence="7" id="KW-0653">Protein transport</keyword>
<dbReference type="InterPro" id="IPR003400">
    <property type="entry name" value="ExbD"/>
</dbReference>
<accession>A0A517YEI8</accession>
<feature type="transmembrane region" description="Helical" evidence="8">
    <location>
        <begin position="21"/>
        <end position="41"/>
    </location>
</feature>
<evidence type="ECO:0000313" key="10">
    <source>
        <dbReference type="Proteomes" id="UP000315017"/>
    </source>
</evidence>
<sequence>MRRPSPFTQRRDPVDIKMTPMIDVVFLLLIYFIWSASFGIVERLLPSQLSAQAPGTGQPTTEVPPPPEADFEKVVVRVTGTQGRVGWLVNDTPVASLAQLQGILVGLSRIKSDAPVVLHPDPHVPLGDVIDVFDLSRLIGFEKVQFAVDAG</sequence>
<evidence type="ECO:0000256" key="2">
    <source>
        <dbReference type="ARBA" id="ARBA00005811"/>
    </source>
</evidence>
<dbReference type="Proteomes" id="UP000315017">
    <property type="component" value="Chromosome"/>
</dbReference>
<evidence type="ECO:0000256" key="8">
    <source>
        <dbReference type="SAM" id="Phobius"/>
    </source>
</evidence>
<keyword evidence="3" id="KW-1003">Cell membrane</keyword>
<keyword evidence="4 7" id="KW-0812">Transmembrane</keyword>
<keyword evidence="6 8" id="KW-0472">Membrane</keyword>
<dbReference type="AlphaFoldDB" id="A0A517YEI8"/>
<dbReference type="GO" id="GO:0022857">
    <property type="term" value="F:transmembrane transporter activity"/>
    <property type="evidence" value="ECO:0007669"/>
    <property type="project" value="InterPro"/>
</dbReference>
<dbReference type="GO" id="GO:0005886">
    <property type="term" value="C:plasma membrane"/>
    <property type="evidence" value="ECO:0007669"/>
    <property type="project" value="UniProtKB-SubCell"/>
</dbReference>
<evidence type="ECO:0000256" key="5">
    <source>
        <dbReference type="ARBA" id="ARBA00022989"/>
    </source>
</evidence>
<name>A0A517YEI8_9BACT</name>
<gene>
    <name evidence="9" type="ORF">ETAA8_37400</name>
</gene>
<evidence type="ECO:0000313" key="9">
    <source>
        <dbReference type="EMBL" id="QDU28637.1"/>
    </source>
</evidence>
<keyword evidence="10" id="KW-1185">Reference proteome</keyword>
<dbReference type="RefSeq" id="WP_202921059.1">
    <property type="nucleotide sequence ID" value="NZ_CP036274.1"/>
</dbReference>